<dbReference type="SUPFAM" id="SSF52091">
    <property type="entry name" value="SpoIIaa-like"/>
    <property type="match status" value="1"/>
</dbReference>
<gene>
    <name evidence="2" type="ORF">OKJ99_13335</name>
</gene>
<comment type="caution">
    <text evidence="2">The sequence shown here is derived from an EMBL/GenBank/DDBJ whole genome shotgun (WGS) entry which is preliminary data.</text>
</comment>
<dbReference type="Pfam" id="PF13466">
    <property type="entry name" value="STAS_2"/>
    <property type="match status" value="1"/>
</dbReference>
<organism evidence="2 3">
    <name type="scientific">Streptomyces endophyticus</name>
    <dbReference type="NCBI Taxonomy" id="714166"/>
    <lineage>
        <taxon>Bacteria</taxon>
        <taxon>Bacillati</taxon>
        <taxon>Actinomycetota</taxon>
        <taxon>Actinomycetes</taxon>
        <taxon>Kitasatosporales</taxon>
        <taxon>Streptomycetaceae</taxon>
        <taxon>Streptomyces</taxon>
    </lineage>
</organism>
<dbReference type="Proteomes" id="UP001354931">
    <property type="component" value="Unassembled WGS sequence"/>
</dbReference>
<evidence type="ECO:0000313" key="3">
    <source>
        <dbReference type="Proteomes" id="UP001354931"/>
    </source>
</evidence>
<feature type="domain" description="MlaB-like STAS" evidence="1">
    <location>
        <begin position="24"/>
        <end position="100"/>
    </location>
</feature>
<name>A0ABU6F393_9ACTN</name>
<sequence>MDATAPSEQRILRITRTDDPPGLGLAGELDTTRYGVVAQALADLAEVDGELHLDLGGLTFIDLGALRLLAGIGHRRGPRRGLVLDQVAPQVAGVIAIVGWGRLPGLVPGTERTA</sequence>
<dbReference type="EMBL" id="JAOZYC010000094">
    <property type="protein sequence ID" value="MEB8338482.1"/>
    <property type="molecule type" value="Genomic_DNA"/>
</dbReference>
<protein>
    <submittedName>
        <fullName evidence="2">STAS domain-containing protein</fullName>
    </submittedName>
</protein>
<evidence type="ECO:0000313" key="2">
    <source>
        <dbReference type="EMBL" id="MEB8338482.1"/>
    </source>
</evidence>
<keyword evidence="3" id="KW-1185">Reference proteome</keyword>
<reference evidence="2 3" key="1">
    <citation type="submission" date="2022-10" db="EMBL/GenBank/DDBJ databases">
        <authorList>
            <person name="Xie J."/>
            <person name="Shen N."/>
        </authorList>
    </citation>
    <scope>NUCLEOTIDE SEQUENCE [LARGE SCALE GENOMIC DNA]</scope>
    <source>
        <strain evidence="2 3">YIM65594</strain>
    </source>
</reference>
<accession>A0ABU6F393</accession>
<proteinExistence type="predicted"/>
<dbReference type="InterPro" id="IPR036513">
    <property type="entry name" value="STAS_dom_sf"/>
</dbReference>
<dbReference type="Gene3D" id="3.30.750.24">
    <property type="entry name" value="STAS domain"/>
    <property type="match status" value="1"/>
</dbReference>
<dbReference type="RefSeq" id="WP_326016278.1">
    <property type="nucleotide sequence ID" value="NZ_JAOZYC010000094.1"/>
</dbReference>
<dbReference type="InterPro" id="IPR058548">
    <property type="entry name" value="MlaB-like_STAS"/>
</dbReference>
<evidence type="ECO:0000259" key="1">
    <source>
        <dbReference type="Pfam" id="PF13466"/>
    </source>
</evidence>